<proteinExistence type="predicted"/>
<dbReference type="KEGG" id="ocy:OSSY52_08400"/>
<dbReference type="InParanoid" id="A0A7G1GAW0"/>
<name>A0A7G1GAW0_9BACT</name>
<evidence type="ECO:0000313" key="2">
    <source>
        <dbReference type="Proteomes" id="UP000516361"/>
    </source>
</evidence>
<sequence length="177" mass="21037">MSYFFKNLDEKTRKYMLEEVELDIKKNFLYKSLRFNEIGNELYPQILKNAIEFGNEKTLEKNLLPEYFEDDKGKILKIGKYTSVLSTISNRVFSEYEFNKFYIRAILRRAIEENKEAVIYQAKKSFYYEDKKTKTIVGFSIKDPKSVLKSMRLGFKLESSLNLSSNQRYYGLSVELK</sequence>
<protein>
    <submittedName>
        <fullName evidence="1">Uncharacterized protein</fullName>
    </submittedName>
</protein>
<evidence type="ECO:0000313" key="1">
    <source>
        <dbReference type="EMBL" id="BBE30699.1"/>
    </source>
</evidence>
<accession>A0A7G1GAW0</accession>
<dbReference type="EMBL" id="AP018712">
    <property type="protein sequence ID" value="BBE30699.1"/>
    <property type="molecule type" value="Genomic_DNA"/>
</dbReference>
<dbReference type="RefSeq" id="WP_190615770.1">
    <property type="nucleotide sequence ID" value="NZ_AP018712.1"/>
</dbReference>
<reference evidence="1 2" key="1">
    <citation type="submission" date="2018-06" db="EMBL/GenBank/DDBJ databases">
        <title>Genome sequencing of Oceanotoga sp. sy52.</title>
        <authorList>
            <person name="Mori K."/>
        </authorList>
    </citation>
    <scope>NUCLEOTIDE SEQUENCE [LARGE SCALE GENOMIC DNA]</scope>
    <source>
        <strain evidence="2">sy52</strain>
    </source>
</reference>
<keyword evidence="2" id="KW-1185">Reference proteome</keyword>
<gene>
    <name evidence="1" type="ORF">OSSY52_08400</name>
</gene>
<organism evidence="1 2">
    <name type="scientific">Tepiditoga spiralis</name>
    <dbReference type="NCBI Taxonomy" id="2108365"/>
    <lineage>
        <taxon>Bacteria</taxon>
        <taxon>Thermotogati</taxon>
        <taxon>Thermotogota</taxon>
        <taxon>Thermotogae</taxon>
        <taxon>Petrotogales</taxon>
        <taxon>Petrotogaceae</taxon>
        <taxon>Tepiditoga</taxon>
    </lineage>
</organism>
<dbReference type="Proteomes" id="UP000516361">
    <property type="component" value="Chromosome"/>
</dbReference>
<dbReference type="AlphaFoldDB" id="A0A7G1GAW0"/>